<proteinExistence type="inferred from homology"/>
<dbReference type="EMBL" id="GGMS01009636">
    <property type="protein sequence ID" value="MBY78839.1"/>
    <property type="molecule type" value="Transcribed_RNA"/>
</dbReference>
<dbReference type="Pfam" id="PF00743">
    <property type="entry name" value="FMO-like"/>
    <property type="match status" value="2"/>
</dbReference>
<keyword evidence="5" id="KW-0521">NADP</keyword>
<evidence type="ECO:0000256" key="1">
    <source>
        <dbReference type="ARBA" id="ARBA00001974"/>
    </source>
</evidence>
<dbReference type="FunFam" id="3.50.50.60:FF:000138">
    <property type="entry name" value="Flavin-containing monooxygenase"/>
    <property type="match status" value="1"/>
</dbReference>
<evidence type="ECO:0000313" key="12">
    <source>
        <dbReference type="RefSeq" id="XP_025408399.1"/>
    </source>
</evidence>
<accession>A0A2S2QM42</accession>
<evidence type="ECO:0000313" key="9">
    <source>
        <dbReference type="EMBL" id="MBY78839.1"/>
    </source>
</evidence>
<evidence type="ECO:0000313" key="11">
    <source>
        <dbReference type="RefSeq" id="XP_025408398.1"/>
    </source>
</evidence>
<keyword evidence="4 8" id="KW-0274">FAD</keyword>
<dbReference type="PRINTS" id="PR00370">
    <property type="entry name" value="FMOXYGENASE"/>
</dbReference>
<dbReference type="Gene3D" id="3.50.50.60">
    <property type="entry name" value="FAD/NAD(P)-binding domain"/>
    <property type="match status" value="2"/>
</dbReference>
<dbReference type="InterPro" id="IPR036188">
    <property type="entry name" value="FAD/NAD-bd_sf"/>
</dbReference>
<reference evidence="11 12" key="2">
    <citation type="submission" date="2025-04" db="UniProtKB">
        <authorList>
            <consortium name="RefSeq"/>
        </authorList>
    </citation>
    <scope>IDENTIFICATION</scope>
    <source>
        <tissue evidence="11 12">Whole body</tissue>
    </source>
</reference>
<dbReference type="SUPFAM" id="SSF51905">
    <property type="entry name" value="FAD/NAD(P)-binding domain"/>
    <property type="match status" value="1"/>
</dbReference>
<name>A0A2S2QM42_9HEMI</name>
<dbReference type="GO" id="GO:0050661">
    <property type="term" value="F:NADP binding"/>
    <property type="evidence" value="ECO:0007669"/>
    <property type="project" value="InterPro"/>
</dbReference>
<dbReference type="RefSeq" id="XP_025408398.1">
    <property type="nucleotide sequence ID" value="XM_025552613.1"/>
</dbReference>
<evidence type="ECO:0000256" key="3">
    <source>
        <dbReference type="ARBA" id="ARBA00022630"/>
    </source>
</evidence>
<dbReference type="RefSeq" id="XP_025408399.1">
    <property type="nucleotide sequence ID" value="XM_025552614.1"/>
</dbReference>
<keyword evidence="10" id="KW-1185">Reference proteome</keyword>
<dbReference type="EC" id="1.-.-.-" evidence="8"/>
<evidence type="ECO:0000313" key="10">
    <source>
        <dbReference type="Proteomes" id="UP000694846"/>
    </source>
</evidence>
<evidence type="ECO:0000256" key="2">
    <source>
        <dbReference type="ARBA" id="ARBA00009183"/>
    </source>
</evidence>
<dbReference type="AlphaFoldDB" id="A0A2S2QM42"/>
<evidence type="ECO:0000256" key="8">
    <source>
        <dbReference type="RuleBase" id="RU361177"/>
    </source>
</evidence>
<evidence type="ECO:0000256" key="4">
    <source>
        <dbReference type="ARBA" id="ARBA00022827"/>
    </source>
</evidence>
<sequence>MKIAIIGAGVAGLASARRCLENGFECVVFERTKRVGGTWVYDERIGLDEFGLPIHTSMYKCLMTNLPKELMNYPNFPYKGLDNVSFLTPFQVQEYIEQFTKHFKLIQHIRFCSLVTSVERLTNIWQVIVEDLMTKTARIEYFDAVMVCNGHNAVPRIPDDKPGMNEFVGIQIHSHDYRVPEPFKNMNVLIIGSGPSGVDISVDVAKVANQVYFSHNNPKLLDKEFPDNIAHKPAIEYFTEKTVCFIDKTSVALDAIIYCTGFKIALPFLKPSCGINLINDELITSLHKNIVNMNNPSMGFIGFINMNFVFPIFDLQARYYIEFLRNNYSANENWMTAVNTHVVGHYLLEYCKSLALEEIKIEPIPMIIFRTYWGCQKLREENFGSYRSAVFRIIDSNKYFIEFDKNNAKNKFKHTV</sequence>
<keyword evidence="7 8" id="KW-0503">Monooxygenase</keyword>
<keyword evidence="3 8" id="KW-0285">Flavoprotein</keyword>
<evidence type="ECO:0000256" key="6">
    <source>
        <dbReference type="ARBA" id="ARBA00023002"/>
    </source>
</evidence>
<evidence type="ECO:0000256" key="7">
    <source>
        <dbReference type="ARBA" id="ARBA00023033"/>
    </source>
</evidence>
<dbReference type="PANTHER" id="PTHR23023">
    <property type="entry name" value="DIMETHYLANILINE MONOOXYGENASE"/>
    <property type="match status" value="1"/>
</dbReference>
<organism evidence="9">
    <name type="scientific">Sipha flava</name>
    <name type="common">yellow sugarcane aphid</name>
    <dbReference type="NCBI Taxonomy" id="143950"/>
    <lineage>
        <taxon>Eukaryota</taxon>
        <taxon>Metazoa</taxon>
        <taxon>Ecdysozoa</taxon>
        <taxon>Arthropoda</taxon>
        <taxon>Hexapoda</taxon>
        <taxon>Insecta</taxon>
        <taxon>Pterygota</taxon>
        <taxon>Neoptera</taxon>
        <taxon>Paraneoptera</taxon>
        <taxon>Hemiptera</taxon>
        <taxon>Sternorrhyncha</taxon>
        <taxon>Aphidomorpha</taxon>
        <taxon>Aphidoidea</taxon>
        <taxon>Aphididae</taxon>
        <taxon>Sipha</taxon>
    </lineage>
</organism>
<dbReference type="InterPro" id="IPR020946">
    <property type="entry name" value="Flavin_mOase-like"/>
</dbReference>
<reference evidence="9" key="1">
    <citation type="submission" date="2018-04" db="EMBL/GenBank/DDBJ databases">
        <title>Transcriptome assembly of Sipha flava.</title>
        <authorList>
            <person name="Scully E.D."/>
            <person name="Geib S.M."/>
            <person name="Palmer N.A."/>
            <person name="Koch K."/>
            <person name="Bradshaw J."/>
            <person name="Heng-Moss T."/>
            <person name="Sarath G."/>
        </authorList>
    </citation>
    <scope>NUCLEOTIDE SEQUENCE</scope>
</reference>
<dbReference type="OrthoDB" id="66881at2759"/>
<protein>
    <recommendedName>
        <fullName evidence="8">Flavin-containing monooxygenase</fullName>
        <ecNumber evidence="8">1.-.-.-</ecNumber>
    </recommendedName>
</protein>
<comment type="similarity">
    <text evidence="2 8">Belongs to the FMO family.</text>
</comment>
<keyword evidence="6 8" id="KW-0560">Oxidoreductase</keyword>
<dbReference type="InterPro" id="IPR000960">
    <property type="entry name" value="Flavin_mOase"/>
</dbReference>
<dbReference type="Proteomes" id="UP000694846">
    <property type="component" value="Unplaced"/>
</dbReference>
<gene>
    <name evidence="9" type="primary">FMOGS-OX1</name>
    <name evidence="11 12" type="synonym">LOC112682117</name>
    <name evidence="9" type="ORF">g.150327</name>
</gene>
<dbReference type="GO" id="GO:0050660">
    <property type="term" value="F:flavin adenine dinucleotide binding"/>
    <property type="evidence" value="ECO:0007669"/>
    <property type="project" value="InterPro"/>
</dbReference>
<dbReference type="GO" id="GO:0004499">
    <property type="term" value="F:N,N-dimethylaniline monooxygenase activity"/>
    <property type="evidence" value="ECO:0007669"/>
    <property type="project" value="InterPro"/>
</dbReference>
<dbReference type="InterPro" id="IPR050346">
    <property type="entry name" value="FMO-like"/>
</dbReference>
<comment type="cofactor">
    <cofactor evidence="1 8">
        <name>FAD</name>
        <dbReference type="ChEBI" id="CHEBI:57692"/>
    </cofactor>
</comment>
<evidence type="ECO:0000256" key="5">
    <source>
        <dbReference type="ARBA" id="ARBA00022857"/>
    </source>
</evidence>